<organism evidence="2 3">
    <name type="scientific">Methylocaldum szegediense</name>
    <dbReference type="NCBI Taxonomy" id="73780"/>
    <lineage>
        <taxon>Bacteria</taxon>
        <taxon>Pseudomonadati</taxon>
        <taxon>Pseudomonadota</taxon>
        <taxon>Gammaproteobacteria</taxon>
        <taxon>Methylococcales</taxon>
        <taxon>Methylococcaceae</taxon>
        <taxon>Methylocaldum</taxon>
    </lineage>
</organism>
<protein>
    <submittedName>
        <fullName evidence="2">Uncharacterized protein</fullName>
    </submittedName>
</protein>
<sequence length="101" mass="10831">MRGKIHENGGTKPAIAPVKNRQMQSDASAAGEIAQNNGLRLCLNKQNIHADCGSMLTASQTPKLGCQNLGSTYDAPEHGHRHRSKACSVYRGAVLFFGLIN</sequence>
<accession>A0ABM9I383</accession>
<gene>
    <name evidence="2" type="ORF">MSZNOR_2701</name>
</gene>
<proteinExistence type="predicted"/>
<name>A0ABM9I383_9GAMM</name>
<keyword evidence="3" id="KW-1185">Reference proteome</keyword>
<reference evidence="2 3" key="1">
    <citation type="submission" date="2023-03" db="EMBL/GenBank/DDBJ databases">
        <authorList>
            <person name="Pearce D."/>
        </authorList>
    </citation>
    <scope>NUCLEOTIDE SEQUENCE [LARGE SCALE GENOMIC DNA]</scope>
    <source>
        <strain evidence="2">Msz</strain>
    </source>
</reference>
<feature type="region of interest" description="Disordered" evidence="1">
    <location>
        <begin position="1"/>
        <end position="30"/>
    </location>
</feature>
<dbReference type="EMBL" id="OX458333">
    <property type="protein sequence ID" value="CAI8861386.1"/>
    <property type="molecule type" value="Genomic_DNA"/>
</dbReference>
<evidence type="ECO:0000256" key="1">
    <source>
        <dbReference type="SAM" id="MobiDB-lite"/>
    </source>
</evidence>
<evidence type="ECO:0000313" key="2">
    <source>
        <dbReference type="EMBL" id="CAI8861386.1"/>
    </source>
</evidence>
<dbReference type="Proteomes" id="UP001162030">
    <property type="component" value="Chromosome"/>
</dbReference>
<evidence type="ECO:0000313" key="3">
    <source>
        <dbReference type="Proteomes" id="UP001162030"/>
    </source>
</evidence>